<dbReference type="GO" id="GO:0016706">
    <property type="term" value="F:2-oxoglutarate-dependent dioxygenase activity"/>
    <property type="evidence" value="ECO:0007669"/>
    <property type="project" value="UniProtKB-ARBA"/>
</dbReference>
<dbReference type="AlphaFoldDB" id="A0A843YT07"/>
<reference evidence="2 3" key="1">
    <citation type="submission" date="2019-10" db="EMBL/GenBank/DDBJ databases">
        <title>Glaciimonas soli sp. nov., a psychrophilic bacterium isolated from the forest soil of a high elevation mountain in Taiwan.</title>
        <authorList>
            <person name="Wang L.-T."/>
            <person name="Shieh W.Y."/>
        </authorList>
    </citation>
    <scope>NUCLEOTIDE SEQUENCE [LARGE SCALE GENOMIC DNA]</scope>
    <source>
        <strain evidence="2 3">GS1</strain>
    </source>
</reference>
<comment type="caution">
    <text evidence="2">The sequence shown here is derived from an EMBL/GenBank/DDBJ whole genome shotgun (WGS) entry which is preliminary data.</text>
</comment>
<dbReference type="SUPFAM" id="SSF51197">
    <property type="entry name" value="Clavaminate synthase-like"/>
    <property type="match status" value="1"/>
</dbReference>
<dbReference type="InterPro" id="IPR008775">
    <property type="entry name" value="Phytyl_CoA_dOase-like"/>
</dbReference>
<keyword evidence="3" id="KW-1185">Reference proteome</keyword>
<accession>A0A843YT07</accession>
<gene>
    <name evidence="2" type="ORF">GEV47_07280</name>
</gene>
<keyword evidence="2" id="KW-0223">Dioxygenase</keyword>
<dbReference type="PANTHER" id="PTHR20883">
    <property type="entry name" value="PHYTANOYL-COA DIOXYGENASE DOMAIN CONTAINING 1"/>
    <property type="match status" value="1"/>
</dbReference>
<evidence type="ECO:0000313" key="2">
    <source>
        <dbReference type="EMBL" id="MQR00481.1"/>
    </source>
</evidence>
<evidence type="ECO:0000313" key="3">
    <source>
        <dbReference type="Proteomes" id="UP000451565"/>
    </source>
</evidence>
<dbReference type="RefSeq" id="WP_153234074.1">
    <property type="nucleotide sequence ID" value="NZ_WINI01000003.1"/>
</dbReference>
<sequence length="255" mass="28604">MNFNALTAEQISAFKNDGYLILPKMVPAAHFKQMVTITNEHLFDAVPPLEYETEVGYAGAPSSFESLGGRTARRLKDAYHRHEVFKTWATDPHLVKMLGQLLGEQVCLTLAHHNCVMTKHPDFGTATGWHRDIRYWSFPRNELISVWLALDNEVESNGGLRIIPGSHRWQIKPEQMDDLDFLRPDVAENQALFAQGISLHLEKGDVLFFHSGLFHAAGRNNSRMIKESVVFAYHGISNAPIVGTRSASAEDIALP</sequence>
<dbReference type="Proteomes" id="UP000451565">
    <property type="component" value="Unassembled WGS sequence"/>
</dbReference>
<evidence type="ECO:0000256" key="1">
    <source>
        <dbReference type="ARBA" id="ARBA00001954"/>
    </source>
</evidence>
<dbReference type="PANTHER" id="PTHR20883:SF48">
    <property type="entry name" value="ECTOINE DIOXYGENASE"/>
    <property type="match status" value="1"/>
</dbReference>
<protein>
    <submittedName>
        <fullName evidence="2">Phytanoyl-CoA dioxygenase family protein</fullName>
    </submittedName>
</protein>
<proteinExistence type="predicted"/>
<keyword evidence="2" id="KW-0560">Oxidoreductase</keyword>
<comment type="cofactor">
    <cofactor evidence="1">
        <name>Fe(2+)</name>
        <dbReference type="ChEBI" id="CHEBI:29033"/>
    </cofactor>
</comment>
<dbReference type="Gene3D" id="2.60.120.620">
    <property type="entry name" value="q2cbj1_9rhob like domain"/>
    <property type="match status" value="1"/>
</dbReference>
<dbReference type="GO" id="GO:0005506">
    <property type="term" value="F:iron ion binding"/>
    <property type="evidence" value="ECO:0007669"/>
    <property type="project" value="UniProtKB-ARBA"/>
</dbReference>
<dbReference type="EMBL" id="WINI01000003">
    <property type="protein sequence ID" value="MQR00481.1"/>
    <property type="molecule type" value="Genomic_DNA"/>
</dbReference>
<dbReference type="OrthoDB" id="9791262at2"/>
<name>A0A843YT07_9BURK</name>
<dbReference type="Pfam" id="PF05721">
    <property type="entry name" value="PhyH"/>
    <property type="match status" value="1"/>
</dbReference>
<organism evidence="2 3">
    <name type="scientific">Glaciimonas soli</name>
    <dbReference type="NCBI Taxonomy" id="2590999"/>
    <lineage>
        <taxon>Bacteria</taxon>
        <taxon>Pseudomonadati</taxon>
        <taxon>Pseudomonadota</taxon>
        <taxon>Betaproteobacteria</taxon>
        <taxon>Burkholderiales</taxon>
        <taxon>Oxalobacteraceae</taxon>
        <taxon>Glaciimonas</taxon>
    </lineage>
</organism>